<keyword evidence="2" id="KW-1185">Reference proteome</keyword>
<name>A0AAD5QRI9_PARTN</name>
<organism evidence="1 2">
    <name type="scientific">Parelaphostrongylus tenuis</name>
    <name type="common">Meningeal worm</name>
    <dbReference type="NCBI Taxonomy" id="148309"/>
    <lineage>
        <taxon>Eukaryota</taxon>
        <taxon>Metazoa</taxon>
        <taxon>Ecdysozoa</taxon>
        <taxon>Nematoda</taxon>
        <taxon>Chromadorea</taxon>
        <taxon>Rhabditida</taxon>
        <taxon>Rhabditina</taxon>
        <taxon>Rhabditomorpha</taxon>
        <taxon>Strongyloidea</taxon>
        <taxon>Metastrongylidae</taxon>
        <taxon>Parelaphostrongylus</taxon>
    </lineage>
</organism>
<evidence type="ECO:0000313" key="2">
    <source>
        <dbReference type="Proteomes" id="UP001196413"/>
    </source>
</evidence>
<evidence type="ECO:0000313" key="1">
    <source>
        <dbReference type="EMBL" id="KAJ1358974.1"/>
    </source>
</evidence>
<sequence>MLMGTSYINLEDSLLLAFHGCSLKTPEEDWGPSSTTRVPRRASQPLDQEAPIREWFGKNRISCAVEVLEYLAYIAT</sequence>
<dbReference type="Proteomes" id="UP001196413">
    <property type="component" value="Unassembled WGS sequence"/>
</dbReference>
<accession>A0AAD5QRI9</accession>
<dbReference type="EMBL" id="JAHQIW010003528">
    <property type="protein sequence ID" value="KAJ1358974.1"/>
    <property type="molecule type" value="Genomic_DNA"/>
</dbReference>
<proteinExistence type="predicted"/>
<protein>
    <submittedName>
        <fullName evidence="1">Uncharacterized protein</fullName>
    </submittedName>
</protein>
<comment type="caution">
    <text evidence="1">The sequence shown here is derived from an EMBL/GenBank/DDBJ whole genome shotgun (WGS) entry which is preliminary data.</text>
</comment>
<dbReference type="AlphaFoldDB" id="A0AAD5QRI9"/>
<gene>
    <name evidence="1" type="ORF">KIN20_017562</name>
</gene>
<reference evidence="1" key="1">
    <citation type="submission" date="2021-06" db="EMBL/GenBank/DDBJ databases">
        <title>Parelaphostrongylus tenuis whole genome reference sequence.</title>
        <authorList>
            <person name="Garwood T.J."/>
            <person name="Larsen P.A."/>
            <person name="Fountain-Jones N.M."/>
            <person name="Garbe J.R."/>
            <person name="Macchietto M.G."/>
            <person name="Kania S.A."/>
            <person name="Gerhold R.W."/>
            <person name="Richards J.E."/>
            <person name="Wolf T.M."/>
        </authorList>
    </citation>
    <scope>NUCLEOTIDE SEQUENCE</scope>
    <source>
        <strain evidence="1">MNPRO001-30</strain>
        <tissue evidence="1">Meninges</tissue>
    </source>
</reference>